<comment type="caution">
    <text evidence="2">The sequence shown here is derived from an EMBL/GenBank/DDBJ whole genome shotgun (WGS) entry which is preliminary data.</text>
</comment>
<name>A0A6B2H354_9BACT</name>
<dbReference type="Proteomes" id="UP000478546">
    <property type="component" value="Unassembled WGS sequence"/>
</dbReference>
<keyword evidence="1" id="KW-1133">Transmembrane helix</keyword>
<dbReference type="RefSeq" id="WP_162347594.1">
    <property type="nucleotide sequence ID" value="NZ_JAAEAA010000029.1"/>
</dbReference>
<protein>
    <submittedName>
        <fullName evidence="2">Uncharacterized protein</fullName>
    </submittedName>
</protein>
<keyword evidence="3" id="KW-1185">Reference proteome</keyword>
<evidence type="ECO:0000256" key="1">
    <source>
        <dbReference type="SAM" id="Phobius"/>
    </source>
</evidence>
<accession>A0A6B2H354</accession>
<proteinExistence type="predicted"/>
<keyword evidence="1" id="KW-0472">Membrane</keyword>
<feature type="transmembrane region" description="Helical" evidence="1">
    <location>
        <begin position="48"/>
        <end position="69"/>
    </location>
</feature>
<keyword evidence="1" id="KW-0812">Transmembrane</keyword>
<gene>
    <name evidence="2" type="ORF">GWO68_16545</name>
</gene>
<sequence>MRILNTLFNIVAVAFALTLALVLTAIVTESAIFTSIRTEAQILVLYKALAGVGAGMLVLKVVLSSLYAANLRYENHIAQLKLNDLKVELYERRQEFRSNNFRTPLTEERLEAAAV</sequence>
<evidence type="ECO:0000313" key="3">
    <source>
        <dbReference type="Proteomes" id="UP000478546"/>
    </source>
</evidence>
<feature type="transmembrane region" description="Helical" evidence="1">
    <location>
        <begin position="7"/>
        <end position="28"/>
    </location>
</feature>
<evidence type="ECO:0000313" key="2">
    <source>
        <dbReference type="EMBL" id="NDK57535.1"/>
    </source>
</evidence>
<dbReference type="AlphaFoldDB" id="A0A6B2H354"/>
<organism evidence="2 3">
    <name type="scientific">Pontibacter fetidus</name>
    <dbReference type="NCBI Taxonomy" id="2700082"/>
    <lineage>
        <taxon>Bacteria</taxon>
        <taxon>Pseudomonadati</taxon>
        <taxon>Bacteroidota</taxon>
        <taxon>Cytophagia</taxon>
        <taxon>Cytophagales</taxon>
        <taxon>Hymenobacteraceae</taxon>
        <taxon>Pontibacter</taxon>
    </lineage>
</organism>
<reference evidence="2 3" key="1">
    <citation type="submission" date="2020-01" db="EMBL/GenBank/DDBJ databases">
        <authorList>
            <person name="Kim M.K."/>
        </authorList>
    </citation>
    <scope>NUCLEOTIDE SEQUENCE [LARGE SCALE GENOMIC DNA]</scope>
    <source>
        <strain evidence="2 3">BT213</strain>
    </source>
</reference>
<dbReference type="EMBL" id="JAAEAA010000029">
    <property type="protein sequence ID" value="NDK57535.1"/>
    <property type="molecule type" value="Genomic_DNA"/>
</dbReference>